<protein>
    <recommendedName>
        <fullName evidence="7">Zn(2)-C6 fungal-type domain-containing protein</fullName>
    </recommendedName>
</protein>
<dbReference type="SUPFAM" id="SSF57701">
    <property type="entry name" value="Zn2/Cys6 DNA-binding domain"/>
    <property type="match status" value="1"/>
</dbReference>
<dbReference type="CDD" id="cd12148">
    <property type="entry name" value="fungal_TF_MHR"/>
    <property type="match status" value="1"/>
</dbReference>
<name>A0A319EQJ3_ASPSB</name>
<proteinExistence type="predicted"/>
<evidence type="ECO:0000256" key="5">
    <source>
        <dbReference type="ARBA" id="ARBA00023163"/>
    </source>
</evidence>
<evidence type="ECO:0000256" key="3">
    <source>
        <dbReference type="ARBA" id="ARBA00023015"/>
    </source>
</evidence>
<dbReference type="PANTHER" id="PTHR31001:SF50">
    <property type="entry name" value="ZN(II)2CYS6 TRANSCRIPTION FACTOR (EUROFUNG)"/>
    <property type="match status" value="1"/>
</dbReference>
<evidence type="ECO:0000313" key="9">
    <source>
        <dbReference type="Proteomes" id="UP000248423"/>
    </source>
</evidence>
<dbReference type="VEuPathDB" id="FungiDB:BO78DRAFT_457084"/>
<accession>A0A319EQJ3</accession>
<evidence type="ECO:0000256" key="4">
    <source>
        <dbReference type="ARBA" id="ARBA00023125"/>
    </source>
</evidence>
<keyword evidence="6" id="KW-0539">Nucleus</keyword>
<dbReference type="InterPro" id="IPR001138">
    <property type="entry name" value="Zn2Cys6_DnaBD"/>
</dbReference>
<dbReference type="GO" id="GO:0008270">
    <property type="term" value="F:zinc ion binding"/>
    <property type="evidence" value="ECO:0007669"/>
    <property type="project" value="InterPro"/>
</dbReference>
<dbReference type="GO" id="GO:0009893">
    <property type="term" value="P:positive regulation of metabolic process"/>
    <property type="evidence" value="ECO:0007669"/>
    <property type="project" value="UniProtKB-ARBA"/>
</dbReference>
<keyword evidence="2" id="KW-0479">Metal-binding</keyword>
<gene>
    <name evidence="8" type="ORF">BO78DRAFT_457084</name>
</gene>
<organism evidence="8 9">
    <name type="scientific">Aspergillus sclerotiicarbonarius (strain CBS 121057 / IBT 28362)</name>
    <dbReference type="NCBI Taxonomy" id="1448318"/>
    <lineage>
        <taxon>Eukaryota</taxon>
        <taxon>Fungi</taxon>
        <taxon>Dikarya</taxon>
        <taxon>Ascomycota</taxon>
        <taxon>Pezizomycotina</taxon>
        <taxon>Eurotiomycetes</taxon>
        <taxon>Eurotiomycetidae</taxon>
        <taxon>Eurotiales</taxon>
        <taxon>Aspergillaceae</taxon>
        <taxon>Aspergillus</taxon>
        <taxon>Aspergillus subgen. Circumdati</taxon>
    </lineage>
</organism>
<dbReference type="GO" id="GO:0000981">
    <property type="term" value="F:DNA-binding transcription factor activity, RNA polymerase II-specific"/>
    <property type="evidence" value="ECO:0007669"/>
    <property type="project" value="InterPro"/>
</dbReference>
<feature type="domain" description="Zn(2)-C6 fungal-type" evidence="7">
    <location>
        <begin position="21"/>
        <end position="49"/>
    </location>
</feature>
<dbReference type="EMBL" id="KZ826315">
    <property type="protein sequence ID" value="PYI12667.1"/>
    <property type="molecule type" value="Genomic_DNA"/>
</dbReference>
<dbReference type="PANTHER" id="PTHR31001">
    <property type="entry name" value="UNCHARACTERIZED TRANSCRIPTIONAL REGULATORY PROTEIN"/>
    <property type="match status" value="1"/>
</dbReference>
<dbReference type="OrthoDB" id="435881at2759"/>
<dbReference type="GO" id="GO:0005634">
    <property type="term" value="C:nucleus"/>
    <property type="evidence" value="ECO:0007669"/>
    <property type="project" value="UniProtKB-SubCell"/>
</dbReference>
<comment type="subcellular location">
    <subcellularLocation>
        <location evidence="1">Nucleus</location>
    </subcellularLocation>
</comment>
<dbReference type="SMART" id="SM00066">
    <property type="entry name" value="GAL4"/>
    <property type="match status" value="1"/>
</dbReference>
<keyword evidence="5" id="KW-0804">Transcription</keyword>
<dbReference type="Gene3D" id="4.10.240.10">
    <property type="entry name" value="Zn(2)-C6 fungal-type DNA-binding domain"/>
    <property type="match status" value="1"/>
</dbReference>
<keyword evidence="9" id="KW-1185">Reference proteome</keyword>
<feature type="non-terminal residue" evidence="8">
    <location>
        <position position="1"/>
    </location>
</feature>
<evidence type="ECO:0000256" key="1">
    <source>
        <dbReference type="ARBA" id="ARBA00004123"/>
    </source>
</evidence>
<evidence type="ECO:0000256" key="2">
    <source>
        <dbReference type="ARBA" id="ARBA00022723"/>
    </source>
</evidence>
<keyword evidence="3" id="KW-0805">Transcription regulation</keyword>
<dbReference type="Pfam" id="PF04082">
    <property type="entry name" value="Fungal_trans"/>
    <property type="match status" value="1"/>
</dbReference>
<evidence type="ECO:0000259" key="7">
    <source>
        <dbReference type="PROSITE" id="PS50048"/>
    </source>
</evidence>
<dbReference type="PROSITE" id="PS50048">
    <property type="entry name" value="ZN2_CY6_FUNGAL_2"/>
    <property type="match status" value="1"/>
</dbReference>
<dbReference type="InterPro" id="IPR036864">
    <property type="entry name" value="Zn2-C6_fun-type_DNA-bd_sf"/>
</dbReference>
<evidence type="ECO:0000313" key="8">
    <source>
        <dbReference type="EMBL" id="PYI12667.1"/>
    </source>
</evidence>
<dbReference type="InterPro" id="IPR050613">
    <property type="entry name" value="Sec_Metabolite_Reg"/>
</dbReference>
<reference evidence="8 9" key="1">
    <citation type="submission" date="2018-02" db="EMBL/GenBank/DDBJ databases">
        <title>The genomes of Aspergillus section Nigri reveals drivers in fungal speciation.</title>
        <authorList>
            <consortium name="DOE Joint Genome Institute"/>
            <person name="Vesth T.C."/>
            <person name="Nybo J."/>
            <person name="Theobald S."/>
            <person name="Brandl J."/>
            <person name="Frisvad J.C."/>
            <person name="Nielsen K.F."/>
            <person name="Lyhne E.K."/>
            <person name="Kogle M.E."/>
            <person name="Kuo A."/>
            <person name="Riley R."/>
            <person name="Clum A."/>
            <person name="Nolan M."/>
            <person name="Lipzen A."/>
            <person name="Salamov A."/>
            <person name="Henrissat B."/>
            <person name="Wiebenga A."/>
            <person name="De vries R.P."/>
            <person name="Grigoriev I.V."/>
            <person name="Mortensen U.H."/>
            <person name="Andersen M.R."/>
            <person name="Baker S.E."/>
        </authorList>
    </citation>
    <scope>NUCLEOTIDE SEQUENCE [LARGE SCALE GENOMIC DNA]</scope>
    <source>
        <strain evidence="8 9">CBS 121057</strain>
    </source>
</reference>
<dbReference type="GO" id="GO:0006351">
    <property type="term" value="P:DNA-templated transcription"/>
    <property type="evidence" value="ECO:0007669"/>
    <property type="project" value="InterPro"/>
</dbReference>
<evidence type="ECO:0000256" key="6">
    <source>
        <dbReference type="ARBA" id="ARBA00023242"/>
    </source>
</evidence>
<dbReference type="PROSITE" id="PS00463">
    <property type="entry name" value="ZN2_CY6_FUNGAL_1"/>
    <property type="match status" value="1"/>
</dbReference>
<keyword evidence="4" id="KW-0238">DNA-binding</keyword>
<dbReference type="CDD" id="cd00067">
    <property type="entry name" value="GAL4"/>
    <property type="match status" value="1"/>
</dbReference>
<dbReference type="GO" id="GO:0003677">
    <property type="term" value="F:DNA binding"/>
    <property type="evidence" value="ECO:0007669"/>
    <property type="project" value="UniProtKB-KW"/>
</dbReference>
<dbReference type="Proteomes" id="UP000248423">
    <property type="component" value="Unassembled WGS sequence"/>
</dbReference>
<dbReference type="InterPro" id="IPR007219">
    <property type="entry name" value="XnlR_reg_dom"/>
</dbReference>
<sequence>MNPPRIHKATQRQIASTTRLSCEGCTKRKVKCDRLIPCTNCRNTGVLCVPVERRRLPRGRSRRNLPSQVLGHDRLVTTGSSDACKAWDQKQPAAFHSQTYIPSWVVPSQVVQKEPLDVRTDQLNGHRERQQLLHIYLTQVDPIVKILHRPSLLSHLLDGKCYLNYDPWHPAPTALASAIYYAASCTLSVETCLSLGFDKVSLIAKYQKDTNCALERADYLLTDDLTVLQAFVISLIAMRCHDRSRRFWTMLALALRIAQALSLHDPNPPFPVKPFEREMRRRLWHAIGWLDVQACLSTASEPMMPASWLRFQPFLDMNDDEFGADLEIQISPDRRISETSLFHILSYAQETTRYLTMPSRSTDAQRQILTFQKRTDELLAGLQPDEDHFHWYLKELSHSIGVFMQLLALRPPQKNPVFETCKATSASILRLAVEALDSRCRVYSSTKTKPWRWIQPLFFPWQALAVALAEIQVCDDLGLVESIWPLIEQSYLSFTTLESPSARLRQSMHDMMGRARASYDSMLLFSFTNESATLSWVPSMLQDANRHQTSEASITVDHQNATCHTALVDLSSLDPDFPFDNTAGFSESDILQALQDASDPGILSQ</sequence>
<dbReference type="Pfam" id="PF00172">
    <property type="entry name" value="Zn_clus"/>
    <property type="match status" value="1"/>
</dbReference>
<dbReference type="AlphaFoldDB" id="A0A319EQJ3"/>